<dbReference type="AlphaFoldDB" id="A0A0F4YSH5"/>
<dbReference type="RefSeq" id="XP_013327408.1">
    <property type="nucleotide sequence ID" value="XM_013471954.1"/>
</dbReference>
<name>A0A0F4YSH5_RASE3</name>
<gene>
    <name evidence="1" type="ORF">T310_5159</name>
</gene>
<protein>
    <submittedName>
        <fullName evidence="1">Uncharacterized protein</fullName>
    </submittedName>
</protein>
<keyword evidence="2" id="KW-1185">Reference proteome</keyword>
<evidence type="ECO:0000313" key="1">
    <source>
        <dbReference type="EMBL" id="KKA20796.1"/>
    </source>
</evidence>
<comment type="caution">
    <text evidence="1">The sequence shown here is derived from an EMBL/GenBank/DDBJ whole genome shotgun (WGS) entry which is preliminary data.</text>
</comment>
<accession>A0A0F4YSH5</accession>
<dbReference type="EMBL" id="LASV01000230">
    <property type="protein sequence ID" value="KKA20796.1"/>
    <property type="molecule type" value="Genomic_DNA"/>
</dbReference>
<reference evidence="1 2" key="1">
    <citation type="submission" date="2015-04" db="EMBL/GenBank/DDBJ databases">
        <authorList>
            <person name="Heijne W.H."/>
            <person name="Fedorova N.D."/>
            <person name="Nierman W.C."/>
            <person name="Vollebregt A.W."/>
            <person name="Zhao Z."/>
            <person name="Wu L."/>
            <person name="Kumar M."/>
            <person name="Stam H."/>
            <person name="van den Berg M.A."/>
            <person name="Pel H.J."/>
        </authorList>
    </citation>
    <scope>NUCLEOTIDE SEQUENCE [LARGE SCALE GENOMIC DNA]</scope>
    <source>
        <strain evidence="1 2">CBS 393.64</strain>
    </source>
</reference>
<proteinExistence type="predicted"/>
<sequence length="259" mass="27718">MSSRKLIAGSGHDMRPAGRASSYGLSVASADLACKCKIWADTSTAIQPTSMLSAPTGQCGSEVAAIIIEQVRDCSALAIVGDYSSANDRKRWAVVSMECSLVVGRSWSDISAYNSVSEPPTVRTNVYSTVLPEKQSSLDVVRVHSPAANYKQDPCNATCAAANVATISLTMSILWLYDAYKEDTIPAPGLKKSLWTIDARRRLRIDRPGDTACSEDGSIPFAYAEGVATSSLNGRVSSAAAYDPRIFEGYPMNAAIIRY</sequence>
<dbReference type="GeneID" id="25317504"/>
<organism evidence="1 2">
    <name type="scientific">Rasamsonia emersonii (strain ATCC 16479 / CBS 393.64 / IMI 116815)</name>
    <dbReference type="NCBI Taxonomy" id="1408163"/>
    <lineage>
        <taxon>Eukaryota</taxon>
        <taxon>Fungi</taxon>
        <taxon>Dikarya</taxon>
        <taxon>Ascomycota</taxon>
        <taxon>Pezizomycotina</taxon>
        <taxon>Eurotiomycetes</taxon>
        <taxon>Eurotiomycetidae</taxon>
        <taxon>Eurotiales</taxon>
        <taxon>Trichocomaceae</taxon>
        <taxon>Rasamsonia</taxon>
    </lineage>
</organism>
<evidence type="ECO:0000313" key="2">
    <source>
        <dbReference type="Proteomes" id="UP000053958"/>
    </source>
</evidence>
<dbReference type="Proteomes" id="UP000053958">
    <property type="component" value="Unassembled WGS sequence"/>
</dbReference>